<dbReference type="OrthoDB" id="9785233at2"/>
<comment type="function">
    <text evidence="4 5">Required for flagellar hook formation. May act as a scaffolding protein.</text>
</comment>
<dbReference type="InterPro" id="IPR025963">
    <property type="entry name" value="FLgD_Tudor"/>
</dbReference>
<proteinExistence type="inferred from homology"/>
<feature type="domain" description="FlgD/Vpr Ig-like" evidence="7">
    <location>
        <begin position="111"/>
        <end position="178"/>
    </location>
</feature>
<dbReference type="Proteomes" id="UP000255265">
    <property type="component" value="Unassembled WGS sequence"/>
</dbReference>
<evidence type="ECO:0000256" key="3">
    <source>
        <dbReference type="ARBA" id="ARBA00022795"/>
    </source>
</evidence>
<evidence type="ECO:0000256" key="5">
    <source>
        <dbReference type="RuleBase" id="RU362076"/>
    </source>
</evidence>
<evidence type="ECO:0000313" key="10">
    <source>
        <dbReference type="Proteomes" id="UP000255265"/>
    </source>
</evidence>
<dbReference type="GO" id="GO:0044781">
    <property type="term" value="P:bacterial-type flagellum organization"/>
    <property type="evidence" value="ECO:0007669"/>
    <property type="project" value="UniProtKB-UniRule"/>
</dbReference>
<keyword evidence="9" id="KW-0966">Cell projection</keyword>
<comment type="caution">
    <text evidence="9">The sequence shown here is derived from an EMBL/GenBank/DDBJ whole genome shotgun (WGS) entry which is preliminary data.</text>
</comment>
<evidence type="ECO:0000259" key="8">
    <source>
        <dbReference type="Pfam" id="PF13861"/>
    </source>
</evidence>
<dbReference type="Gene3D" id="2.60.40.4070">
    <property type="match status" value="1"/>
</dbReference>
<evidence type="ECO:0000313" key="9">
    <source>
        <dbReference type="EMBL" id="RDI19552.1"/>
    </source>
</evidence>
<reference evidence="9 10" key="1">
    <citation type="submission" date="2018-07" db="EMBL/GenBank/DDBJ databases">
        <title>Genomic Encyclopedia of Type Strains, Phase IV (KMG-IV): sequencing the most valuable type-strain genomes for metagenomic binning, comparative biology and taxonomic classification.</title>
        <authorList>
            <person name="Goeker M."/>
        </authorList>
    </citation>
    <scope>NUCLEOTIDE SEQUENCE [LARGE SCALE GENOMIC DNA]</scope>
    <source>
        <strain evidence="9 10">DSM 21352</strain>
    </source>
</reference>
<dbReference type="Pfam" id="PF03963">
    <property type="entry name" value="FlgD"/>
    <property type="match status" value="1"/>
</dbReference>
<sequence>MSTVTGTTASNSTTGSTGGASSLASTSASDLQDRFLKLLVAQLSNQDPMNPMDNAQLTSQIAQINTVTGIEKLNSTVSGLATQASTTQTLQAAAVVGKNVLTEGKTLAYSSDGKTAMGAVVLDAAATEVTVKVTNAAGQVIDTKSLGALPAGEHDITLDASGYPSDQELTFNVTATNKGDAVGSTTLMYDSVTSVSTTSDGLTLNLSRNGSKPYSAIYSIL</sequence>
<evidence type="ECO:0000256" key="6">
    <source>
        <dbReference type="SAM" id="MobiDB-lite"/>
    </source>
</evidence>
<evidence type="ECO:0000256" key="4">
    <source>
        <dbReference type="ARBA" id="ARBA00024746"/>
    </source>
</evidence>
<name>A0A370F7U1_9BURK</name>
<evidence type="ECO:0000256" key="1">
    <source>
        <dbReference type="ARBA" id="ARBA00010577"/>
    </source>
</evidence>
<organism evidence="9 10">
    <name type="scientific">Pseudacidovorax intermedius</name>
    <dbReference type="NCBI Taxonomy" id="433924"/>
    <lineage>
        <taxon>Bacteria</taxon>
        <taxon>Pseudomonadati</taxon>
        <taxon>Pseudomonadota</taxon>
        <taxon>Betaproteobacteria</taxon>
        <taxon>Burkholderiales</taxon>
        <taxon>Comamonadaceae</taxon>
        <taxon>Pseudacidovorax</taxon>
    </lineage>
</organism>
<protein>
    <recommendedName>
        <fullName evidence="2 5">Basal-body rod modification protein FlgD</fullName>
    </recommendedName>
</protein>
<feature type="domain" description="FlgD Tudor-like" evidence="8">
    <location>
        <begin position="88"/>
        <end position="217"/>
    </location>
</feature>
<accession>A0A370F7U1</accession>
<dbReference type="AlphaFoldDB" id="A0A370F7U1"/>
<feature type="region of interest" description="Disordered" evidence="6">
    <location>
        <begin position="1"/>
        <end position="24"/>
    </location>
</feature>
<evidence type="ECO:0000256" key="2">
    <source>
        <dbReference type="ARBA" id="ARBA00016013"/>
    </source>
</evidence>
<comment type="similarity">
    <text evidence="1 5">Belongs to the FlgD family.</text>
</comment>
<dbReference type="InterPro" id="IPR005648">
    <property type="entry name" value="FlgD"/>
</dbReference>
<keyword evidence="3 5" id="KW-1005">Bacterial flagellum biogenesis</keyword>
<dbReference type="InterPro" id="IPR025965">
    <property type="entry name" value="FlgD/Vpr_Ig-like"/>
</dbReference>
<dbReference type="Pfam" id="PF13860">
    <property type="entry name" value="FlgD_ig"/>
    <property type="match status" value="1"/>
</dbReference>
<dbReference type="EMBL" id="QQAV01000012">
    <property type="protein sequence ID" value="RDI19552.1"/>
    <property type="molecule type" value="Genomic_DNA"/>
</dbReference>
<dbReference type="Gene3D" id="2.30.30.910">
    <property type="match status" value="1"/>
</dbReference>
<dbReference type="STRING" id="433924.NS331_06795"/>
<dbReference type="Pfam" id="PF13861">
    <property type="entry name" value="FLgD_tudor"/>
    <property type="match status" value="1"/>
</dbReference>
<gene>
    <name evidence="9" type="ORF">DFR41_11259</name>
</gene>
<keyword evidence="9" id="KW-0282">Flagellum</keyword>
<keyword evidence="10" id="KW-1185">Reference proteome</keyword>
<evidence type="ECO:0000259" key="7">
    <source>
        <dbReference type="Pfam" id="PF13860"/>
    </source>
</evidence>
<keyword evidence="9" id="KW-0969">Cilium</keyword>
<dbReference type="RefSeq" id="WP_114804414.1">
    <property type="nucleotide sequence ID" value="NZ_QQAV01000012.1"/>
</dbReference>